<dbReference type="EMBL" id="KV449422">
    <property type="protein sequence ID" value="OAX31394.1"/>
    <property type="molecule type" value="Genomic_DNA"/>
</dbReference>
<protein>
    <submittedName>
        <fullName evidence="1">Uncharacterized protein</fullName>
    </submittedName>
</protein>
<organism evidence="1 2">
    <name type="scientific">Rhizopogon vinicolor AM-OR11-026</name>
    <dbReference type="NCBI Taxonomy" id="1314800"/>
    <lineage>
        <taxon>Eukaryota</taxon>
        <taxon>Fungi</taxon>
        <taxon>Dikarya</taxon>
        <taxon>Basidiomycota</taxon>
        <taxon>Agaricomycotina</taxon>
        <taxon>Agaricomycetes</taxon>
        <taxon>Agaricomycetidae</taxon>
        <taxon>Boletales</taxon>
        <taxon>Suillineae</taxon>
        <taxon>Rhizopogonaceae</taxon>
        <taxon>Rhizopogon</taxon>
    </lineage>
</organism>
<name>A0A1B7MFL6_9AGAM</name>
<proteinExistence type="predicted"/>
<accession>A0A1B7MFL6</accession>
<sequence length="156" mass="17229">MTDDMQGKLTARGKSYASLAGVHYKSQLPGNWISAVTFGPYTCATNMEAQVKGHPQPVSRTRSTIGTWNNFTYYRNIHSTRSSLSTSWLHWTRPRDNLTAHPLISSSPFPTPHPHSLAAPKYVSYTPIHKSATTSTTAQPPVSVSYPRAVPLASFR</sequence>
<dbReference type="InParanoid" id="A0A1B7MFL6"/>
<evidence type="ECO:0000313" key="2">
    <source>
        <dbReference type="Proteomes" id="UP000092154"/>
    </source>
</evidence>
<keyword evidence="2" id="KW-1185">Reference proteome</keyword>
<dbReference type="AlphaFoldDB" id="A0A1B7MFL6"/>
<dbReference type="Proteomes" id="UP000092154">
    <property type="component" value="Unassembled WGS sequence"/>
</dbReference>
<evidence type="ECO:0000313" key="1">
    <source>
        <dbReference type="EMBL" id="OAX31394.1"/>
    </source>
</evidence>
<reference evidence="1 2" key="1">
    <citation type="submission" date="2016-06" db="EMBL/GenBank/DDBJ databases">
        <title>Comparative genomics of the ectomycorrhizal sister species Rhizopogon vinicolor and Rhizopogon vesiculosus (Basidiomycota: Boletales) reveals a divergence of the mating type B locus.</title>
        <authorList>
            <consortium name="DOE Joint Genome Institute"/>
            <person name="Mujic A.B."/>
            <person name="Kuo A."/>
            <person name="Tritt A."/>
            <person name="Lipzen A."/>
            <person name="Chen C."/>
            <person name="Johnson J."/>
            <person name="Sharma A."/>
            <person name="Barry K."/>
            <person name="Grigoriev I.V."/>
            <person name="Spatafora J.W."/>
        </authorList>
    </citation>
    <scope>NUCLEOTIDE SEQUENCE [LARGE SCALE GENOMIC DNA]</scope>
    <source>
        <strain evidence="1 2">AM-OR11-026</strain>
    </source>
</reference>
<gene>
    <name evidence="1" type="ORF">K503DRAFT_91724</name>
</gene>